<evidence type="ECO:0000313" key="3">
    <source>
        <dbReference type="Proteomes" id="UP000183496"/>
    </source>
</evidence>
<dbReference type="AlphaFoldDB" id="A0AAJ4W4X4"/>
<keyword evidence="1" id="KW-0812">Transmembrane</keyword>
<sequence length="54" mass="5782">MKIIGWGIIAIAVLFLGMCIGGLNGNTPEELLVLLALLGVILGAYLIYKSQHKE</sequence>
<proteinExistence type="predicted"/>
<keyword evidence="1" id="KW-1133">Transmembrane helix</keyword>
<name>A0AAJ4W4X4_MYRPR</name>
<evidence type="ECO:0000256" key="1">
    <source>
        <dbReference type="SAM" id="Phobius"/>
    </source>
</evidence>
<keyword evidence="3" id="KW-1185">Reference proteome</keyword>
<dbReference type="RefSeq" id="WP_167541465.1">
    <property type="nucleotide sequence ID" value="NZ_CP010817.1"/>
</dbReference>
<keyword evidence="1" id="KW-0472">Membrane</keyword>
<accession>A0AAJ4W4X4</accession>
<comment type="caution">
    <text evidence="2">The sequence shown here is derived from an EMBL/GenBank/DDBJ whole genome shotgun (WGS) entry which is preliminary data.</text>
</comment>
<gene>
    <name evidence="2" type="ORF">SAMN04488089_109158</name>
</gene>
<reference evidence="2 3" key="1">
    <citation type="submission" date="2016-10" db="EMBL/GenBank/DDBJ databases">
        <authorList>
            <person name="Varghese N."/>
            <person name="Submissions S."/>
        </authorList>
    </citation>
    <scope>NUCLEOTIDE SEQUENCE [LARGE SCALE GENOMIC DNA]</scope>
    <source>
        <strain evidence="3">DSM 19823 / KCTC 23066 / CCTCC M 208030 / D25</strain>
    </source>
</reference>
<dbReference type="KEGG" id="mpw:MPR_2233"/>
<feature type="transmembrane region" description="Helical" evidence="1">
    <location>
        <begin position="31"/>
        <end position="48"/>
    </location>
</feature>
<protein>
    <submittedName>
        <fullName evidence="2">Uncharacterized protein</fullName>
    </submittedName>
</protein>
<dbReference type="EMBL" id="FOFY01000009">
    <property type="protein sequence ID" value="SER12289.1"/>
    <property type="molecule type" value="Genomic_DNA"/>
</dbReference>
<dbReference type="Proteomes" id="UP000183496">
    <property type="component" value="Unassembled WGS sequence"/>
</dbReference>
<evidence type="ECO:0000313" key="2">
    <source>
        <dbReference type="EMBL" id="SER12289.1"/>
    </source>
</evidence>
<organism evidence="2 3">
    <name type="scientific">Myroides profundi</name>
    <dbReference type="NCBI Taxonomy" id="480520"/>
    <lineage>
        <taxon>Bacteria</taxon>
        <taxon>Pseudomonadati</taxon>
        <taxon>Bacteroidota</taxon>
        <taxon>Flavobacteriia</taxon>
        <taxon>Flavobacteriales</taxon>
        <taxon>Flavobacteriaceae</taxon>
        <taxon>Myroides</taxon>
    </lineage>
</organism>